<dbReference type="Proteomes" id="UP001179181">
    <property type="component" value="Unassembled WGS sequence"/>
</dbReference>
<feature type="signal peptide" evidence="1">
    <location>
        <begin position="1"/>
        <end position="17"/>
    </location>
</feature>
<feature type="chain" id="PRO_5045774986" description="3-keto-alpha-glucoside-1,2-lyase/3-keto-2-hydroxy-glucal hydratase domain-containing protein" evidence="1">
    <location>
        <begin position="18"/>
        <end position="275"/>
    </location>
</feature>
<dbReference type="EMBL" id="JAASQJ010000002">
    <property type="protein sequence ID" value="NIJ52789.1"/>
    <property type="molecule type" value="Genomic_DNA"/>
</dbReference>
<comment type="caution">
    <text evidence="3">The sequence shown here is derived from an EMBL/GenBank/DDBJ whole genome shotgun (WGS) entry which is preliminary data.</text>
</comment>
<dbReference type="InterPro" id="IPR010496">
    <property type="entry name" value="AL/BT2_dom"/>
</dbReference>
<proteinExistence type="predicted"/>
<keyword evidence="1" id="KW-0732">Signal</keyword>
<reference evidence="3 4" key="1">
    <citation type="submission" date="2020-03" db="EMBL/GenBank/DDBJ databases">
        <title>Genomic Encyclopedia of Type Strains, Phase IV (KMG-IV): sequencing the most valuable type-strain genomes for metagenomic binning, comparative biology and taxonomic classification.</title>
        <authorList>
            <person name="Goeker M."/>
        </authorList>
    </citation>
    <scope>NUCLEOTIDE SEQUENCE [LARGE SCALE GENOMIC DNA]</scope>
    <source>
        <strain evidence="3 4">DSM 102865</strain>
    </source>
</reference>
<sequence>MRFILLLCCVSVLTAKAFGQQKMGHGTSLFNGKDLTGWETYLDRPDQNNKDQAPLGLNNDPNKVFSVVIEDGEPAIRISGETFGAVSTLESFGNYHLQLQFKWGKQKWAPKLDQPRDSGLLFHSVGDYGSSFLWKKSFEFQVQEGDCGDYWGVMDVLAEAEAFKNEQGKYVYKKGAERITFRDKTPNGRTCLKGLDNELKSGEWNTVDLYCFGGTAVHMINGKINMVLTNTRHMVNGKEEPLVRGQIQIQSEGAEVFYRNLTVEPITLNMLPKGI</sequence>
<feature type="domain" description="3-keto-alpha-glucoside-1,2-lyase/3-keto-2-hydroxy-glucal hydratase" evidence="2">
    <location>
        <begin position="27"/>
        <end position="263"/>
    </location>
</feature>
<gene>
    <name evidence="3" type="ORF">FHS68_001959</name>
</gene>
<protein>
    <recommendedName>
        <fullName evidence="2">3-keto-alpha-glucoside-1,2-lyase/3-keto-2-hydroxy-glucal hydratase domain-containing protein</fullName>
    </recommendedName>
</protein>
<keyword evidence="4" id="KW-1185">Reference proteome</keyword>
<dbReference type="Gene3D" id="2.60.120.560">
    <property type="entry name" value="Exo-inulinase, domain 1"/>
    <property type="match status" value="1"/>
</dbReference>
<name>A0ABX0UIE8_9BACT</name>
<evidence type="ECO:0000313" key="3">
    <source>
        <dbReference type="EMBL" id="NIJ52789.1"/>
    </source>
</evidence>
<evidence type="ECO:0000313" key="4">
    <source>
        <dbReference type="Proteomes" id="UP001179181"/>
    </source>
</evidence>
<evidence type="ECO:0000259" key="2">
    <source>
        <dbReference type="Pfam" id="PF06439"/>
    </source>
</evidence>
<evidence type="ECO:0000256" key="1">
    <source>
        <dbReference type="SAM" id="SignalP"/>
    </source>
</evidence>
<organism evidence="3 4">
    <name type="scientific">Dyadobacter arcticus</name>
    <dbReference type="NCBI Taxonomy" id="1078754"/>
    <lineage>
        <taxon>Bacteria</taxon>
        <taxon>Pseudomonadati</taxon>
        <taxon>Bacteroidota</taxon>
        <taxon>Cytophagia</taxon>
        <taxon>Cytophagales</taxon>
        <taxon>Spirosomataceae</taxon>
        <taxon>Dyadobacter</taxon>
    </lineage>
</organism>
<dbReference type="Pfam" id="PF06439">
    <property type="entry name" value="3keto-disac_hyd"/>
    <property type="match status" value="1"/>
</dbReference>
<accession>A0ABX0UIE8</accession>